<dbReference type="AlphaFoldDB" id="A0A1X7VRR7"/>
<sequence>VVFHFLVGPPVLWILLLCCLEPSYPLKDQGRLLTRHPGAWGQQSLPLEDQVPLLDWDYQLLQSLIPLQP</sequence>
<dbReference type="EnsemblMetazoa" id="Aqu2.1.42515_001">
    <property type="protein sequence ID" value="Aqu2.1.42515_001"/>
    <property type="gene ID" value="Aqu2.1.42515"/>
</dbReference>
<name>A0A1X7VRR7_AMPQE</name>
<accession>A0A1X7VRR7</accession>
<evidence type="ECO:0000256" key="1">
    <source>
        <dbReference type="SAM" id="SignalP"/>
    </source>
</evidence>
<organism evidence="2">
    <name type="scientific">Amphimedon queenslandica</name>
    <name type="common">Sponge</name>
    <dbReference type="NCBI Taxonomy" id="400682"/>
    <lineage>
        <taxon>Eukaryota</taxon>
        <taxon>Metazoa</taxon>
        <taxon>Porifera</taxon>
        <taxon>Demospongiae</taxon>
        <taxon>Heteroscleromorpha</taxon>
        <taxon>Haplosclerida</taxon>
        <taxon>Niphatidae</taxon>
        <taxon>Amphimedon</taxon>
    </lineage>
</organism>
<keyword evidence="1" id="KW-0732">Signal</keyword>
<reference evidence="2" key="1">
    <citation type="submission" date="2017-05" db="UniProtKB">
        <authorList>
            <consortium name="EnsemblMetazoa"/>
        </authorList>
    </citation>
    <scope>IDENTIFICATION</scope>
</reference>
<feature type="signal peptide" evidence="1">
    <location>
        <begin position="1"/>
        <end position="25"/>
    </location>
</feature>
<evidence type="ECO:0000313" key="2">
    <source>
        <dbReference type="EnsemblMetazoa" id="Aqu2.1.42515_001"/>
    </source>
</evidence>
<feature type="chain" id="PRO_5013276542" evidence="1">
    <location>
        <begin position="26"/>
        <end position="69"/>
    </location>
</feature>
<dbReference type="InParanoid" id="A0A1X7VRR7"/>
<protein>
    <submittedName>
        <fullName evidence="2">Uncharacterized protein</fullName>
    </submittedName>
</protein>
<proteinExistence type="predicted"/>